<proteinExistence type="predicted"/>
<evidence type="ECO:0000256" key="1">
    <source>
        <dbReference type="SAM" id="MobiDB-lite"/>
    </source>
</evidence>
<dbReference type="Gene3D" id="6.10.330.20">
    <property type="match status" value="1"/>
</dbReference>
<organism evidence="2 3">
    <name type="scientific">Trichosporon asahii var. asahii (strain ATCC 90039 / CBS 2479 / JCM 2466 / KCTC 7840 / NBRC 103889/ NCYC 2677 / UAMH 7654)</name>
    <name type="common">Yeast</name>
    <dbReference type="NCBI Taxonomy" id="1186058"/>
    <lineage>
        <taxon>Eukaryota</taxon>
        <taxon>Fungi</taxon>
        <taxon>Dikarya</taxon>
        <taxon>Basidiomycota</taxon>
        <taxon>Agaricomycotina</taxon>
        <taxon>Tremellomycetes</taxon>
        <taxon>Trichosporonales</taxon>
        <taxon>Trichosporonaceae</taxon>
        <taxon>Trichosporon</taxon>
    </lineage>
</organism>
<dbReference type="OrthoDB" id="270763at2759"/>
<dbReference type="InterPro" id="IPR038340">
    <property type="entry name" value="MRP-L47_sf"/>
</dbReference>
<gene>
    <name evidence="2" type="ORF">A1Q1_06264</name>
</gene>
<feature type="region of interest" description="Disordered" evidence="1">
    <location>
        <begin position="282"/>
        <end position="325"/>
    </location>
</feature>
<dbReference type="VEuPathDB" id="FungiDB:A1Q1_06264"/>
<dbReference type="KEGG" id="tasa:A1Q1_06264"/>
<evidence type="ECO:0008006" key="4">
    <source>
        <dbReference type="Google" id="ProtNLM"/>
    </source>
</evidence>
<dbReference type="RefSeq" id="XP_014183343.1">
    <property type="nucleotide sequence ID" value="XM_014327868.1"/>
</dbReference>
<protein>
    <recommendedName>
        <fullName evidence="4">37S ribosomal protein S25, mitochondrial</fullName>
    </recommendedName>
</protein>
<dbReference type="AlphaFoldDB" id="J5RE80"/>
<evidence type="ECO:0000313" key="3">
    <source>
        <dbReference type="Proteomes" id="UP000002748"/>
    </source>
</evidence>
<dbReference type="GeneID" id="25989776"/>
<sequence>MTRLLRTVHTSARLCDSAANASSLPIPPQWLRRGVRDFTPKGRPVPIRPARTTRVTLPSGYPEPPAYPPPQSYWDELDLIDRKGKPKPHPLWAFFHVPPQMQTRPEGNIFPSNMGSIDLMEDEEEGIRSDAAGRAPPPGHCQGLRRRSDLEEVTAGEYIVQRGAGRGGSGTSLACSETGGRWPKALAKTRKTRPGTEQEQLEQEWKANAQCRKSMARIKYVLNERRLALIAAGAATLPAPQGVTVPSTLPGRNDPMAAVEALHAIGPVPDVVKLTEGKRTKLSGQEKADEALFEEDEADQAAYEEVQKEEEAAKLQAEKAKEETK</sequence>
<comment type="caution">
    <text evidence="2">The sequence shown here is derived from an EMBL/GenBank/DDBJ whole genome shotgun (WGS) entry which is preliminary data.</text>
</comment>
<dbReference type="EMBL" id="ALBS01000032">
    <property type="protein sequence ID" value="EJT52158.1"/>
    <property type="molecule type" value="Genomic_DNA"/>
</dbReference>
<name>J5RE80_TRIAS</name>
<dbReference type="HOGENOM" id="CLU_839430_0_0_1"/>
<evidence type="ECO:0000313" key="2">
    <source>
        <dbReference type="EMBL" id="EJT52158.1"/>
    </source>
</evidence>
<dbReference type="Proteomes" id="UP000002748">
    <property type="component" value="Unassembled WGS sequence"/>
</dbReference>
<feature type="compositionally biased region" description="Basic and acidic residues" evidence="1">
    <location>
        <begin position="305"/>
        <end position="325"/>
    </location>
</feature>
<reference evidence="2 3" key="1">
    <citation type="journal article" date="2012" name="Eukaryot. Cell">
        <title>Draft genome sequence of CBS 2479, the standard type strain of Trichosporon asahii.</title>
        <authorList>
            <person name="Yang R.Y."/>
            <person name="Li H.T."/>
            <person name="Zhu H."/>
            <person name="Zhou G.P."/>
            <person name="Wang M."/>
            <person name="Wang L."/>
        </authorList>
    </citation>
    <scope>NUCLEOTIDE SEQUENCE [LARGE SCALE GENOMIC DNA]</scope>
    <source>
        <strain evidence="3">ATCC 90039 / CBS 2479 / JCM 2466 / KCTC 7840 / NCYC 2677 / UAMH 7654</strain>
    </source>
</reference>
<accession>J5RE80</accession>